<feature type="region of interest" description="Disordered" evidence="1">
    <location>
        <begin position="383"/>
        <end position="556"/>
    </location>
</feature>
<feature type="compositionally biased region" description="Low complexity" evidence="1">
    <location>
        <begin position="516"/>
        <end position="530"/>
    </location>
</feature>
<reference evidence="2 3" key="1">
    <citation type="journal article" date="2018" name="Evol. Lett.">
        <title>Horizontal gene cluster transfer increased hallucinogenic mushroom diversity.</title>
        <authorList>
            <person name="Reynolds H.T."/>
            <person name="Vijayakumar V."/>
            <person name="Gluck-Thaler E."/>
            <person name="Korotkin H.B."/>
            <person name="Matheny P.B."/>
            <person name="Slot J.C."/>
        </authorList>
    </citation>
    <scope>NUCLEOTIDE SEQUENCE [LARGE SCALE GENOMIC DNA]</scope>
    <source>
        <strain evidence="2 3">2629</strain>
    </source>
</reference>
<evidence type="ECO:0000313" key="2">
    <source>
        <dbReference type="EMBL" id="PPQ85802.1"/>
    </source>
</evidence>
<accession>A0A409X4Z4</accession>
<dbReference type="STRING" id="181874.A0A409X4Z4"/>
<gene>
    <name evidence="2" type="ORF">CVT24_002392</name>
</gene>
<dbReference type="AlphaFoldDB" id="A0A409X4Z4"/>
<proteinExistence type="predicted"/>
<feature type="compositionally biased region" description="Polar residues" evidence="1">
    <location>
        <begin position="42"/>
        <end position="56"/>
    </location>
</feature>
<name>A0A409X4Z4_9AGAR</name>
<dbReference type="EMBL" id="NHTK01004631">
    <property type="protein sequence ID" value="PPQ85802.1"/>
    <property type="molecule type" value="Genomic_DNA"/>
</dbReference>
<dbReference type="Proteomes" id="UP000284842">
    <property type="component" value="Unassembled WGS sequence"/>
</dbReference>
<organism evidence="2 3">
    <name type="scientific">Panaeolus cyanescens</name>
    <dbReference type="NCBI Taxonomy" id="181874"/>
    <lineage>
        <taxon>Eukaryota</taxon>
        <taxon>Fungi</taxon>
        <taxon>Dikarya</taxon>
        <taxon>Basidiomycota</taxon>
        <taxon>Agaricomycotina</taxon>
        <taxon>Agaricomycetes</taxon>
        <taxon>Agaricomycetidae</taxon>
        <taxon>Agaricales</taxon>
        <taxon>Agaricineae</taxon>
        <taxon>Galeropsidaceae</taxon>
        <taxon>Panaeolus</taxon>
    </lineage>
</organism>
<feature type="compositionally biased region" description="Polar residues" evidence="1">
    <location>
        <begin position="297"/>
        <end position="307"/>
    </location>
</feature>
<feature type="non-terminal residue" evidence="2">
    <location>
        <position position="556"/>
    </location>
</feature>
<feature type="compositionally biased region" description="Polar residues" evidence="1">
    <location>
        <begin position="543"/>
        <end position="556"/>
    </location>
</feature>
<evidence type="ECO:0000313" key="3">
    <source>
        <dbReference type="Proteomes" id="UP000284842"/>
    </source>
</evidence>
<feature type="compositionally biased region" description="Basic and acidic residues" evidence="1">
    <location>
        <begin position="452"/>
        <end position="465"/>
    </location>
</feature>
<evidence type="ECO:0000256" key="1">
    <source>
        <dbReference type="SAM" id="MobiDB-lite"/>
    </source>
</evidence>
<feature type="compositionally biased region" description="Polar residues" evidence="1">
    <location>
        <begin position="427"/>
        <end position="448"/>
    </location>
</feature>
<comment type="caution">
    <text evidence="2">The sequence shown here is derived from an EMBL/GenBank/DDBJ whole genome shotgun (WGS) entry which is preliminary data.</text>
</comment>
<sequence>MDNLLKEYLARWPHDEPSAELLEQYRMKPKELKNPKKRKGHLSNSGQTVSENNSPSIDDDMVRCTDEEARERALAHLDQLLLKRLKEWFCNHGRVTSNKTQILVANSSVAITGSSKVLSLGAKKVSQSWQAYFSKYRTRLQPLVDEDWQTHRGSLPQSEKPHWISFFQKWCKDKLAEEPDSVKKEVEEYRQSYNEFEDPAESHDEKLLRYQQAQNKVYRTLETAADAIEIQTGWSSLIMAGGPEVKAGGELKVIASCAGEIEGKTFAEWLGVARYGELQKWFSDFLNEKYGDSINTGLWTTNPSAEITGSARGDNGSDSEDSGSEDSDVEENANKNITPSAREADYLAPLEQRQAYAREKEACTARTKELLAQMQQEFHQGLADAGMRPPILGFSAVKPQETEPKSWKPRSKKVSEPPSRKSVRLQVESNSNTSSDAPSVLDVQTSKAVVSVDHENHPDEGRVDELSGGASEVNDLLGFSGEKPTSDVIPGRDNEQQDNDGTVSGDTTDPIADVVSPQTATTDSTAAPSSNQLSPTVVIADVSPQTATTDSAATPS</sequence>
<feature type="region of interest" description="Disordered" evidence="1">
    <location>
        <begin position="30"/>
        <end position="59"/>
    </location>
</feature>
<dbReference type="InParanoid" id="A0A409X4Z4"/>
<keyword evidence="3" id="KW-1185">Reference proteome</keyword>
<protein>
    <submittedName>
        <fullName evidence="2">Uncharacterized protein</fullName>
    </submittedName>
</protein>
<feature type="region of interest" description="Disordered" evidence="1">
    <location>
        <begin position="297"/>
        <end position="346"/>
    </location>
</feature>
<feature type="compositionally biased region" description="Acidic residues" evidence="1">
    <location>
        <begin position="317"/>
        <end position="331"/>
    </location>
</feature>